<dbReference type="PANTHER" id="PTHR11731:SF193">
    <property type="entry name" value="DIPEPTIDYL PEPTIDASE 9"/>
    <property type="match status" value="1"/>
</dbReference>
<dbReference type="Gene3D" id="3.40.50.1820">
    <property type="entry name" value="alpha/beta hydrolase"/>
    <property type="match status" value="1"/>
</dbReference>
<dbReference type="SUPFAM" id="SSF82171">
    <property type="entry name" value="DPP6 N-terminal domain-like"/>
    <property type="match status" value="1"/>
</dbReference>
<dbReference type="GO" id="GO:0004177">
    <property type="term" value="F:aminopeptidase activity"/>
    <property type="evidence" value="ECO:0007669"/>
    <property type="project" value="UniProtKB-KW"/>
</dbReference>
<dbReference type="AlphaFoldDB" id="A0A2V3VH05"/>
<dbReference type="RefSeq" id="WP_167398394.1">
    <property type="nucleotide sequence ID" value="NZ_QJJM01000001.1"/>
</dbReference>
<keyword evidence="2" id="KW-0031">Aminopeptidase</keyword>
<dbReference type="InterPro" id="IPR001375">
    <property type="entry name" value="Peptidase_S9_cat"/>
</dbReference>
<dbReference type="SUPFAM" id="SSF53474">
    <property type="entry name" value="alpha/beta-Hydrolases"/>
    <property type="match status" value="1"/>
</dbReference>
<dbReference type="GO" id="GO:0008239">
    <property type="term" value="F:dipeptidyl-peptidase activity"/>
    <property type="evidence" value="ECO:0007669"/>
    <property type="project" value="TreeGrafter"/>
</dbReference>
<dbReference type="GO" id="GO:0008236">
    <property type="term" value="F:serine-type peptidase activity"/>
    <property type="evidence" value="ECO:0007669"/>
    <property type="project" value="InterPro"/>
</dbReference>
<dbReference type="EMBL" id="QJJM01000001">
    <property type="protein sequence ID" value="PXW79325.1"/>
    <property type="molecule type" value="Genomic_DNA"/>
</dbReference>
<keyword evidence="2" id="KW-0378">Hydrolase</keyword>
<sequence length="638" mass="70359">MAAAFGSREMVQDASLSPDGSKLAFIKPITGQGSMLMVVDLLPAPETPRAVLKLDGEPNRLGSCKWVGNTRLMCDVFASMDLLGDATYVSRMVSVDAAGGEPKVLELRKTGTGQQLGLALYGGDVIDWNPAEDGHVLVMREYLPQTTISAAGTSTLISQSKIGIGVDLVDTRTLQSKSVEQPKQDARRYISDGYGNVRIKAHRILEGRYDSGRYNYYYRKPDSRDWLPMVVTDPTETTFRAVAVDAKTNLAYGLKRKDGRMAAYSYSLDGSGTETLVYAHPEVDIAGFVRIGRRSRVIGVRYVTDTTQVHYLDADIEKMRAALSRAIPNLPLVNIIDSTEDERKMLIWAGSDTHPGRFFLFDRDAKTLAQLLAVRPDVEGLALSAMKPITYPARDGTMVPGYLTLPPGKADMKGLPAIVMPHGGPESRDTWRFDWMVQFFAQSGYAVIQPNFRGSAGYGEQWFQENGFKSWKTAIGDVNDAGHWMVSNGADPKKLAIFGWSYGGYAALQSNVMEPDLFKAVIAVAPVTDLDRLKADRRNWSDFAQVAEYVGDGPHIEQGSPARNADRFKAKVLMFHGDIDRNVDVGHARLMDDKLKAAGKQSELQVFKNRDHYLEDSALRAGMLRTSIAFLEKAFAAQ</sequence>
<evidence type="ECO:0000259" key="1">
    <source>
        <dbReference type="Pfam" id="PF00326"/>
    </source>
</evidence>
<dbReference type="PANTHER" id="PTHR11731">
    <property type="entry name" value="PROTEASE FAMILY S9B,C DIPEPTIDYL-PEPTIDASE IV-RELATED"/>
    <property type="match status" value="1"/>
</dbReference>
<reference evidence="2 3" key="1">
    <citation type="submission" date="2018-05" db="EMBL/GenBank/DDBJ databases">
        <title>Genomic Encyclopedia of Type Strains, Phase IV (KMG-IV): sequencing the most valuable type-strain genomes for metagenomic binning, comparative biology and taxonomic classification.</title>
        <authorList>
            <person name="Goeker M."/>
        </authorList>
    </citation>
    <scope>NUCLEOTIDE SEQUENCE [LARGE SCALE GENOMIC DNA]</scope>
    <source>
        <strain evidence="2 3">DSM 3183</strain>
    </source>
</reference>
<keyword evidence="2" id="KW-0645">Protease</keyword>
<organism evidence="2 3">
    <name type="scientific">Blastomonas natatoria</name>
    <dbReference type="NCBI Taxonomy" id="34015"/>
    <lineage>
        <taxon>Bacteria</taxon>
        <taxon>Pseudomonadati</taxon>
        <taxon>Pseudomonadota</taxon>
        <taxon>Alphaproteobacteria</taxon>
        <taxon>Sphingomonadales</taxon>
        <taxon>Sphingomonadaceae</taxon>
        <taxon>Blastomonas</taxon>
    </lineage>
</organism>
<dbReference type="InterPro" id="IPR050278">
    <property type="entry name" value="Serine_Prot_S9B/DPPIV"/>
</dbReference>
<dbReference type="Pfam" id="PF00326">
    <property type="entry name" value="Peptidase_S9"/>
    <property type="match status" value="1"/>
</dbReference>
<dbReference type="Proteomes" id="UP000248014">
    <property type="component" value="Unassembled WGS sequence"/>
</dbReference>
<protein>
    <submittedName>
        <fullName evidence="2">Dipeptidyl aminopeptidase/acylaminoacyl peptidase</fullName>
    </submittedName>
</protein>
<dbReference type="GO" id="GO:0006508">
    <property type="term" value="P:proteolysis"/>
    <property type="evidence" value="ECO:0007669"/>
    <property type="project" value="InterPro"/>
</dbReference>
<comment type="caution">
    <text evidence="2">The sequence shown here is derived from an EMBL/GenBank/DDBJ whole genome shotgun (WGS) entry which is preliminary data.</text>
</comment>
<gene>
    <name evidence="2" type="ORF">C7451_101390</name>
</gene>
<accession>A0A2V3VH05</accession>
<evidence type="ECO:0000313" key="3">
    <source>
        <dbReference type="Proteomes" id="UP000248014"/>
    </source>
</evidence>
<dbReference type="InterPro" id="IPR029058">
    <property type="entry name" value="AB_hydrolase_fold"/>
</dbReference>
<feature type="domain" description="Peptidase S9 prolyl oligopeptidase catalytic" evidence="1">
    <location>
        <begin position="431"/>
        <end position="636"/>
    </location>
</feature>
<evidence type="ECO:0000313" key="2">
    <source>
        <dbReference type="EMBL" id="PXW79325.1"/>
    </source>
</evidence>
<name>A0A2V3VH05_9SPHN</name>
<proteinExistence type="predicted"/>
<keyword evidence="3" id="KW-1185">Reference proteome</keyword>